<keyword evidence="4 10" id="KW-1003">Cell membrane</keyword>
<keyword evidence="3 10" id="KW-0813">Transport</keyword>
<comment type="subcellular location">
    <subcellularLocation>
        <location evidence="1 10">Cell membrane</location>
        <topology evidence="1 10">Multi-pass membrane protein</topology>
    </subcellularLocation>
</comment>
<organism evidence="11 12">
    <name type="scientific">Aerophobetes bacterium</name>
    <dbReference type="NCBI Taxonomy" id="2030807"/>
    <lineage>
        <taxon>Bacteria</taxon>
        <taxon>Candidatus Aerophobota</taxon>
    </lineage>
</organism>
<dbReference type="PRINTS" id="PR01651">
    <property type="entry name" value="SECGEXPORT"/>
</dbReference>
<reference evidence="11 12" key="1">
    <citation type="submission" date="2019-03" db="EMBL/GenBank/DDBJ databases">
        <title>Metabolic potential of uncultured bacteria and archaea associated with petroleum seepage in deep-sea sediments.</title>
        <authorList>
            <person name="Dong X."/>
            <person name="Hubert C."/>
        </authorList>
    </citation>
    <scope>NUCLEOTIDE SEQUENCE [LARGE SCALE GENOMIC DNA]</scope>
    <source>
        <strain evidence="11">E29_bin28</strain>
    </source>
</reference>
<dbReference type="GO" id="GO:0015450">
    <property type="term" value="F:protein-transporting ATPase activity"/>
    <property type="evidence" value="ECO:0007669"/>
    <property type="project" value="UniProtKB-UniRule"/>
</dbReference>
<dbReference type="PANTHER" id="PTHR34182:SF1">
    <property type="entry name" value="PROTEIN-EXPORT MEMBRANE PROTEIN SECG"/>
    <property type="match status" value="1"/>
</dbReference>
<evidence type="ECO:0000256" key="2">
    <source>
        <dbReference type="ARBA" id="ARBA00008445"/>
    </source>
</evidence>
<evidence type="ECO:0000313" key="11">
    <source>
        <dbReference type="EMBL" id="TET93742.1"/>
    </source>
</evidence>
<dbReference type="Pfam" id="PF03840">
    <property type="entry name" value="SecG"/>
    <property type="match status" value="1"/>
</dbReference>
<sequence length="102" mass="10747">MGFVLTIHVLVCIFLIAMILLQVGRGASTGASFGGGVRTFFGSSGAITFLGKVIIVLAVTFAVTTLILSVLATGGKPPKIKPQPEASSRLDSPRKVCRRFIR</sequence>
<keyword evidence="7 10" id="KW-1133">Transmembrane helix</keyword>
<accession>A0A523YQI2</accession>
<dbReference type="GO" id="GO:0009306">
    <property type="term" value="P:protein secretion"/>
    <property type="evidence" value="ECO:0007669"/>
    <property type="project" value="UniProtKB-UniRule"/>
</dbReference>
<evidence type="ECO:0000256" key="5">
    <source>
        <dbReference type="ARBA" id="ARBA00022692"/>
    </source>
</evidence>
<evidence type="ECO:0000256" key="4">
    <source>
        <dbReference type="ARBA" id="ARBA00022475"/>
    </source>
</evidence>
<feature type="transmembrane region" description="Helical" evidence="10">
    <location>
        <begin position="50"/>
        <end position="72"/>
    </location>
</feature>
<keyword evidence="9 10" id="KW-0472">Membrane</keyword>
<dbReference type="GO" id="GO:0005886">
    <property type="term" value="C:plasma membrane"/>
    <property type="evidence" value="ECO:0007669"/>
    <property type="project" value="UniProtKB-SubCell"/>
</dbReference>
<gene>
    <name evidence="11" type="primary">secG</name>
    <name evidence="11" type="ORF">E3J33_01315</name>
</gene>
<protein>
    <recommendedName>
        <fullName evidence="10">Protein-export membrane protein SecG</fullName>
    </recommendedName>
</protein>
<evidence type="ECO:0000256" key="10">
    <source>
        <dbReference type="RuleBase" id="RU365087"/>
    </source>
</evidence>
<keyword evidence="5 10" id="KW-0812">Transmembrane</keyword>
<comment type="caution">
    <text evidence="10">Lacks conserved residue(s) required for the propagation of feature annotation.</text>
</comment>
<dbReference type="GO" id="GO:0043952">
    <property type="term" value="P:protein transport by the Sec complex"/>
    <property type="evidence" value="ECO:0007669"/>
    <property type="project" value="TreeGrafter"/>
</dbReference>
<comment type="similarity">
    <text evidence="2 10">Belongs to the SecG family.</text>
</comment>
<evidence type="ECO:0000313" key="12">
    <source>
        <dbReference type="Proteomes" id="UP000316925"/>
    </source>
</evidence>
<evidence type="ECO:0000256" key="6">
    <source>
        <dbReference type="ARBA" id="ARBA00022927"/>
    </source>
</evidence>
<dbReference type="NCBIfam" id="TIGR00810">
    <property type="entry name" value="secG"/>
    <property type="match status" value="1"/>
</dbReference>
<name>A0A523YQI2_UNCAE</name>
<dbReference type="InterPro" id="IPR004692">
    <property type="entry name" value="SecG"/>
</dbReference>
<dbReference type="PANTHER" id="PTHR34182">
    <property type="entry name" value="PROTEIN-EXPORT MEMBRANE PROTEIN SECG"/>
    <property type="match status" value="1"/>
</dbReference>
<comment type="caution">
    <text evidence="11">The sequence shown here is derived from an EMBL/GenBank/DDBJ whole genome shotgun (WGS) entry which is preliminary data.</text>
</comment>
<evidence type="ECO:0000256" key="7">
    <source>
        <dbReference type="ARBA" id="ARBA00022989"/>
    </source>
</evidence>
<comment type="function">
    <text evidence="10">Involved in protein export. Participates in an early event of protein translocation.</text>
</comment>
<dbReference type="AlphaFoldDB" id="A0A523YQI2"/>
<evidence type="ECO:0000256" key="9">
    <source>
        <dbReference type="ARBA" id="ARBA00023136"/>
    </source>
</evidence>
<dbReference type="GO" id="GO:0065002">
    <property type="term" value="P:intracellular protein transmembrane transport"/>
    <property type="evidence" value="ECO:0007669"/>
    <property type="project" value="TreeGrafter"/>
</dbReference>
<evidence type="ECO:0000256" key="8">
    <source>
        <dbReference type="ARBA" id="ARBA00023010"/>
    </source>
</evidence>
<dbReference type="Proteomes" id="UP000316925">
    <property type="component" value="Unassembled WGS sequence"/>
</dbReference>
<keyword evidence="8 10" id="KW-0811">Translocation</keyword>
<dbReference type="EMBL" id="SOIJ01000074">
    <property type="protein sequence ID" value="TET93742.1"/>
    <property type="molecule type" value="Genomic_DNA"/>
</dbReference>
<proteinExistence type="inferred from homology"/>
<evidence type="ECO:0000256" key="3">
    <source>
        <dbReference type="ARBA" id="ARBA00022448"/>
    </source>
</evidence>
<feature type="non-terminal residue" evidence="11">
    <location>
        <position position="102"/>
    </location>
</feature>
<keyword evidence="6 10" id="KW-0653">Protein transport</keyword>
<evidence type="ECO:0000256" key="1">
    <source>
        <dbReference type="ARBA" id="ARBA00004651"/>
    </source>
</evidence>